<accession>A0AAD4F4V1</accession>
<dbReference type="InterPro" id="IPR035979">
    <property type="entry name" value="RBD_domain_sf"/>
</dbReference>
<proteinExistence type="predicted"/>
<dbReference type="SUPFAM" id="SSF54928">
    <property type="entry name" value="RNA-binding domain, RBD"/>
    <property type="match status" value="1"/>
</dbReference>
<evidence type="ECO:0000313" key="3">
    <source>
        <dbReference type="Proteomes" id="UP001197093"/>
    </source>
</evidence>
<dbReference type="AlphaFoldDB" id="A0AAD4F4V1"/>
<dbReference type="EMBL" id="JAHCVI010000001">
    <property type="protein sequence ID" value="KAG7290798.1"/>
    <property type="molecule type" value="Genomic_DNA"/>
</dbReference>
<evidence type="ECO:0000313" key="2">
    <source>
        <dbReference type="EMBL" id="KAG7290798.1"/>
    </source>
</evidence>
<dbReference type="Proteomes" id="UP001197093">
    <property type="component" value="Unassembled WGS sequence"/>
</dbReference>
<sequence length="133" mass="15271">MHRNQHHRNLMTFTVEPGSETGLYYILVANLAHKTTWKELKAFASQACEVDHAEVYPPTSGFVRVKGRVNFEQAFKYLDGNTLEYRALQADARNMNQRTVVKLLPTDYHAARIMRGDTGRLAPMSRPSQFLME</sequence>
<comment type="caution">
    <text evidence="2">The sequence shown here is derived from an EMBL/GenBank/DDBJ whole genome shotgun (WGS) entry which is preliminary data.</text>
</comment>
<gene>
    <name evidence="2" type="ORF">NEMBOFW57_000801</name>
</gene>
<dbReference type="GO" id="GO:0003723">
    <property type="term" value="F:RNA binding"/>
    <property type="evidence" value="ECO:0007669"/>
    <property type="project" value="InterPro"/>
</dbReference>
<dbReference type="Pfam" id="PF00076">
    <property type="entry name" value="RRM_1"/>
    <property type="match status" value="1"/>
</dbReference>
<reference evidence="2" key="1">
    <citation type="submission" date="2023-02" db="EMBL/GenBank/DDBJ databases">
        <authorList>
            <person name="Palmer J.M."/>
        </authorList>
    </citation>
    <scope>NUCLEOTIDE SEQUENCE</scope>
    <source>
        <strain evidence="2">FW57</strain>
    </source>
</reference>
<dbReference type="InterPro" id="IPR000504">
    <property type="entry name" value="RRM_dom"/>
</dbReference>
<keyword evidence="3" id="KW-1185">Reference proteome</keyword>
<evidence type="ECO:0000259" key="1">
    <source>
        <dbReference type="Pfam" id="PF00076"/>
    </source>
</evidence>
<feature type="domain" description="RRM" evidence="1">
    <location>
        <begin position="26"/>
        <end position="88"/>
    </location>
</feature>
<organism evidence="2 3">
    <name type="scientific">Staphylotrichum longicolle</name>
    <dbReference type="NCBI Taxonomy" id="669026"/>
    <lineage>
        <taxon>Eukaryota</taxon>
        <taxon>Fungi</taxon>
        <taxon>Dikarya</taxon>
        <taxon>Ascomycota</taxon>
        <taxon>Pezizomycotina</taxon>
        <taxon>Sordariomycetes</taxon>
        <taxon>Sordariomycetidae</taxon>
        <taxon>Sordariales</taxon>
        <taxon>Chaetomiaceae</taxon>
        <taxon>Staphylotrichum</taxon>
    </lineage>
</organism>
<dbReference type="InterPro" id="IPR012677">
    <property type="entry name" value="Nucleotide-bd_a/b_plait_sf"/>
</dbReference>
<dbReference type="Gene3D" id="3.30.70.330">
    <property type="match status" value="1"/>
</dbReference>
<protein>
    <recommendedName>
        <fullName evidence="1">RRM domain-containing protein</fullName>
    </recommendedName>
</protein>
<name>A0AAD4F4V1_9PEZI</name>